<dbReference type="Pfam" id="PF13585">
    <property type="entry name" value="CHU_C"/>
    <property type="match status" value="1"/>
</dbReference>
<name>A0A4Q1DAS3_9BACT</name>
<dbReference type="OrthoDB" id="9765926at2"/>
<dbReference type="RefSeq" id="WP_129001759.1">
    <property type="nucleotide sequence ID" value="NZ_SDHZ01000001.1"/>
</dbReference>
<protein>
    <submittedName>
        <fullName evidence="1">Gliding motility-associated C-terminal domain-containing protein</fullName>
    </submittedName>
</protein>
<dbReference type="NCBIfam" id="TIGR04131">
    <property type="entry name" value="Bac_Flav_CTERM"/>
    <property type="match status" value="1"/>
</dbReference>
<sequence length="1017" mass="110750">MNFLQKALLTLLITGAGYIYGHRCMAQTPGPGASEWSDSCVNNSFTASIQNTSQYSFSGFRRIHQYVDGDYIAVGSIRPNLAGDSYYKVYGMVMRISATGQMKWVKFAGLKDAAYESDTRFNASTITKGNLIIVASMRHIFCFDGNGNKVWQREHVVYVDQPIIEQIQETSDGGFILSSVHSSTGVVMKLNATGEQQWGRRMTLNSYLNARCVVETPSGFYTTGYSYNNWSSTGYSENILAKLDKQTGALLWAKSFLKASSAQGQAEFAFDWMEYANGELVLSGSTSTNYRGTNQTAQAIVRLNEEGQLISAQRITNPQSGAFLASLFRSKLFDPYARIGVIPGQTFMNNVQNDLYAYKLNSAGQPEWSWHYPNAGQETVDDITVTPAGALVMAGRHVTYPGGGNVVEQAMLMQTSPGGTIGTCNAVANNTVVTDLAVPIEPVSLNGGTFKYDIAPNADFPVFDGSGFSWDITCGQLRTCRLGRINGPSIVCTGTANTYQIKKDGGCTDRVVFSSNSPLVTISQASDDKATITCNSAATVTIYATLNTTCGLLTDSLVIEATNLPAKVNLGADVALCPNNTIVLNAKKGYASYLWDNGSTDSLRSVTAPGKYSVTVKDGCGNISTDDIIVTTETNLGYTPATDRQKCNNDTLHLNAPNGFINYNWRTAGNSFSQSMQHVVVNPVIDTKYMLTAQKRPDCFIYDTIEVKVLYSPDIRLGNDTSLCEGTSLPLHAGASFRGYLWSTGATTPSITVNAAGRYSVLATYTNDCISRDTLIIEAILAKPVAGLGSDNTICTGASKVLKARDGYTSYLWSDGSTGTATTISSLGNYWVKVTDQHGCEATETRSINRWLPLPSGFLPKDTSMCSYGTIVIRPVTRFRQYAWSDASVAASLTVTTPGIYWLQATDEHECVGKDTVVVGLRKCIEGFYAPTAFTPNQDGRNDYFKPLVFGRIAKYALTIYNRWGQVVHQTSEYDGKGWNGLFKGEIQPPGAFVWLCRYQLEGQPLQEEKGTVLLMR</sequence>
<dbReference type="PANTHER" id="PTHR42754:SF1">
    <property type="entry name" value="LIPOPROTEIN"/>
    <property type="match status" value="1"/>
</dbReference>
<accession>A0A4Q1DAS3</accession>
<dbReference type="SUPFAM" id="SSF50998">
    <property type="entry name" value="Quinoprotein alcohol dehydrogenase-like"/>
    <property type="match status" value="1"/>
</dbReference>
<proteinExistence type="predicted"/>
<dbReference type="Proteomes" id="UP000290545">
    <property type="component" value="Unassembled WGS sequence"/>
</dbReference>
<dbReference type="EMBL" id="SDHZ01000001">
    <property type="protein sequence ID" value="RXK86008.1"/>
    <property type="molecule type" value="Genomic_DNA"/>
</dbReference>
<reference evidence="1 2" key="1">
    <citation type="submission" date="2019-01" db="EMBL/GenBank/DDBJ databases">
        <title>Filimonas sp. strain TTM-71.</title>
        <authorList>
            <person name="Chen W.-M."/>
        </authorList>
    </citation>
    <scope>NUCLEOTIDE SEQUENCE [LARGE SCALE GENOMIC DNA]</scope>
    <source>
        <strain evidence="1 2">TTM-71</strain>
    </source>
</reference>
<gene>
    <name evidence="1" type="ORF">ESB13_04145</name>
</gene>
<dbReference type="PANTHER" id="PTHR42754">
    <property type="entry name" value="ENDOGLUCANASE"/>
    <property type="match status" value="1"/>
</dbReference>
<evidence type="ECO:0000313" key="2">
    <source>
        <dbReference type="Proteomes" id="UP000290545"/>
    </source>
</evidence>
<dbReference type="InterPro" id="IPR011047">
    <property type="entry name" value="Quinoprotein_ADH-like_sf"/>
</dbReference>
<keyword evidence="2" id="KW-1185">Reference proteome</keyword>
<evidence type="ECO:0000313" key="1">
    <source>
        <dbReference type="EMBL" id="RXK86008.1"/>
    </source>
</evidence>
<organism evidence="1 2">
    <name type="scientific">Filimonas effusa</name>
    <dbReference type="NCBI Taxonomy" id="2508721"/>
    <lineage>
        <taxon>Bacteria</taxon>
        <taxon>Pseudomonadati</taxon>
        <taxon>Bacteroidota</taxon>
        <taxon>Chitinophagia</taxon>
        <taxon>Chitinophagales</taxon>
        <taxon>Chitinophagaceae</taxon>
        <taxon>Filimonas</taxon>
    </lineage>
</organism>
<dbReference type="InterPro" id="IPR026341">
    <property type="entry name" value="T9SS_type_B"/>
</dbReference>
<comment type="caution">
    <text evidence="1">The sequence shown here is derived from an EMBL/GenBank/DDBJ whole genome shotgun (WGS) entry which is preliminary data.</text>
</comment>
<dbReference type="AlphaFoldDB" id="A0A4Q1DAS3"/>